<dbReference type="VEuPathDB" id="PiroplasmaDB:BEWA_000680"/>
<organism evidence="1 2">
    <name type="scientific">Theileria equi strain WA</name>
    <dbReference type="NCBI Taxonomy" id="1537102"/>
    <lineage>
        <taxon>Eukaryota</taxon>
        <taxon>Sar</taxon>
        <taxon>Alveolata</taxon>
        <taxon>Apicomplexa</taxon>
        <taxon>Aconoidasida</taxon>
        <taxon>Piroplasmida</taxon>
        <taxon>Theileriidae</taxon>
        <taxon>Theileria</taxon>
    </lineage>
</organism>
<dbReference type="EMBL" id="CP001670">
    <property type="protein sequence ID" value="AFZ80663.1"/>
    <property type="molecule type" value="Genomic_DNA"/>
</dbReference>
<dbReference type="EC" id="3.1.3.23" evidence="1"/>
<dbReference type="Pfam" id="PF08282">
    <property type="entry name" value="Hydrolase_3"/>
    <property type="match status" value="1"/>
</dbReference>
<dbReference type="GeneID" id="15804631"/>
<gene>
    <name evidence="1" type="ORF">BEWA_000680</name>
</gene>
<dbReference type="RefSeq" id="XP_004830329.1">
    <property type="nucleotide sequence ID" value="XM_004830272.1"/>
</dbReference>
<dbReference type="GO" id="GO:0000287">
    <property type="term" value="F:magnesium ion binding"/>
    <property type="evidence" value="ECO:0007669"/>
    <property type="project" value="TreeGrafter"/>
</dbReference>
<protein>
    <submittedName>
        <fullName evidence="1">Haloacid dehalogenase-like hydrolase family member protein</fullName>
        <ecNumber evidence="1">3.1.3.23</ecNumber>
    </submittedName>
</protein>
<dbReference type="InterPro" id="IPR036412">
    <property type="entry name" value="HAD-like_sf"/>
</dbReference>
<evidence type="ECO:0000313" key="2">
    <source>
        <dbReference type="Proteomes" id="UP000031512"/>
    </source>
</evidence>
<sequence length="280" mass="31195">MEASSPPETPMEKPQYFGIDIDSTLFTHNEEAFEKNVNAFAKVRKMGYTPFLCTGRSRNSGLGVLGTSFAEKTGYQGYPGVYQNGAVVYDEHGNLIYSKPFSREFVKTLAEHLEAENLKDKCIFYTETASYSLAGIDEKLMEFTLDRKLPIPEVTPLDELIEKEYSIIKYYSFDVSHSGLREGVDYVQKITRSNWVYTLSPSGVTKALGVSKLLEHYGLSPNEYGFIGDGDNDTEAMHLSRGSFAVANAKELAKKCAKWVLTKTHDEGGFSEAMGLVYGV</sequence>
<dbReference type="KEGG" id="beq:BEWA_000680"/>
<keyword evidence="1" id="KW-0378">Hydrolase</keyword>
<name>L0AZG2_THEEQ</name>
<evidence type="ECO:0000313" key="1">
    <source>
        <dbReference type="EMBL" id="AFZ80663.1"/>
    </source>
</evidence>
<dbReference type="Gene3D" id="3.40.50.1000">
    <property type="entry name" value="HAD superfamily/HAD-like"/>
    <property type="match status" value="1"/>
</dbReference>
<dbReference type="GO" id="GO:0050308">
    <property type="term" value="F:sugar-phosphatase activity"/>
    <property type="evidence" value="ECO:0007669"/>
    <property type="project" value="UniProtKB-EC"/>
</dbReference>
<dbReference type="Gene3D" id="3.30.1240.10">
    <property type="match status" value="1"/>
</dbReference>
<dbReference type="PANTHER" id="PTHR10000">
    <property type="entry name" value="PHOSPHOSERINE PHOSPHATASE"/>
    <property type="match status" value="1"/>
</dbReference>
<dbReference type="eggNOG" id="ENOG502RSY5">
    <property type="taxonomic scope" value="Eukaryota"/>
</dbReference>
<dbReference type="Proteomes" id="UP000031512">
    <property type="component" value="Chromosome 3"/>
</dbReference>
<accession>L0AZG2</accession>
<dbReference type="OrthoDB" id="27226at2759"/>
<dbReference type="SUPFAM" id="SSF56784">
    <property type="entry name" value="HAD-like"/>
    <property type="match status" value="1"/>
</dbReference>
<dbReference type="AlphaFoldDB" id="L0AZG2"/>
<dbReference type="InterPro" id="IPR023214">
    <property type="entry name" value="HAD_sf"/>
</dbReference>
<dbReference type="STRING" id="1537102.L0AZG2"/>
<dbReference type="PANTHER" id="PTHR10000:SF8">
    <property type="entry name" value="HAD SUPERFAMILY HYDROLASE-LIKE, TYPE 3"/>
    <property type="match status" value="1"/>
</dbReference>
<reference evidence="1 2" key="1">
    <citation type="journal article" date="2012" name="BMC Genomics">
        <title>Comparative genomic analysis and phylogenetic position of Theileria equi.</title>
        <authorList>
            <person name="Kappmeyer L.S."/>
            <person name="Thiagarajan M."/>
            <person name="Herndon D.R."/>
            <person name="Ramsay J.D."/>
            <person name="Caler E."/>
            <person name="Djikeng A."/>
            <person name="Gillespie J.J."/>
            <person name="Lau A.O."/>
            <person name="Roalson E.H."/>
            <person name="Silva J.C."/>
            <person name="Silva M.G."/>
            <person name="Suarez C.E."/>
            <person name="Ueti M.W."/>
            <person name="Nene V.M."/>
            <person name="Mealey R.H."/>
            <person name="Knowles D.P."/>
            <person name="Brayton K.A."/>
        </authorList>
    </citation>
    <scope>NUCLEOTIDE SEQUENCE [LARGE SCALE GENOMIC DNA]</scope>
    <source>
        <strain evidence="1 2">WA</strain>
    </source>
</reference>
<proteinExistence type="predicted"/>
<dbReference type="GO" id="GO:0005829">
    <property type="term" value="C:cytosol"/>
    <property type="evidence" value="ECO:0007669"/>
    <property type="project" value="TreeGrafter"/>
</dbReference>
<keyword evidence="2" id="KW-1185">Reference proteome</keyword>